<feature type="chain" id="PRO_5028128960" evidence="1">
    <location>
        <begin position="22"/>
        <end position="168"/>
    </location>
</feature>
<gene>
    <name evidence="2" type="ORF">ENK37_03000</name>
</gene>
<dbReference type="EMBL" id="DRPZ01000079">
    <property type="protein sequence ID" value="HGY09011.1"/>
    <property type="molecule type" value="Genomic_DNA"/>
</dbReference>
<name>A0A7C4V5H1_9DEIN</name>
<dbReference type="Proteomes" id="UP000885759">
    <property type="component" value="Unassembled WGS sequence"/>
</dbReference>
<comment type="caution">
    <text evidence="2">The sequence shown here is derived from an EMBL/GenBank/DDBJ whole genome shotgun (WGS) entry which is preliminary data.</text>
</comment>
<evidence type="ECO:0000256" key="1">
    <source>
        <dbReference type="SAM" id="SignalP"/>
    </source>
</evidence>
<reference evidence="2" key="1">
    <citation type="journal article" date="2020" name="mSystems">
        <title>Genome- and Community-Level Interaction Insights into Carbon Utilization and Element Cycling Functions of Hydrothermarchaeota in Hydrothermal Sediment.</title>
        <authorList>
            <person name="Zhou Z."/>
            <person name="Liu Y."/>
            <person name="Xu W."/>
            <person name="Pan J."/>
            <person name="Luo Z.H."/>
            <person name="Li M."/>
        </authorList>
    </citation>
    <scope>NUCLEOTIDE SEQUENCE [LARGE SCALE GENOMIC DNA]</scope>
    <source>
        <strain evidence="2">HyVt-570</strain>
    </source>
</reference>
<sequence>MKTLIRSALLLLATTAPLAFAQATWYVQTVIPEVISVRTPTTSIGFELSLENYPPPQFPARYAATSLEDGVLPVQVFVNEPGVWSLLLEIPDLLDESGNRLIPAEQILFRVDGGPWLRGSNGPQEFYTDVGATDGWKELRLEFALELKGHEPPGEYAVNVVVSAIREP</sequence>
<evidence type="ECO:0000313" key="2">
    <source>
        <dbReference type="EMBL" id="HGY09011.1"/>
    </source>
</evidence>
<accession>A0A7C4V5H1</accession>
<proteinExistence type="predicted"/>
<protein>
    <submittedName>
        <fullName evidence="2">Uncharacterized protein</fullName>
    </submittedName>
</protein>
<keyword evidence="1" id="KW-0732">Signal</keyword>
<organism evidence="2">
    <name type="scientific">Oceanithermus profundus</name>
    <dbReference type="NCBI Taxonomy" id="187137"/>
    <lineage>
        <taxon>Bacteria</taxon>
        <taxon>Thermotogati</taxon>
        <taxon>Deinococcota</taxon>
        <taxon>Deinococci</taxon>
        <taxon>Thermales</taxon>
        <taxon>Thermaceae</taxon>
        <taxon>Oceanithermus</taxon>
    </lineage>
</organism>
<dbReference type="AlphaFoldDB" id="A0A7C4V5H1"/>
<feature type="signal peptide" evidence="1">
    <location>
        <begin position="1"/>
        <end position="21"/>
    </location>
</feature>